<dbReference type="Proteomes" id="UP000886785">
    <property type="component" value="Unassembled WGS sequence"/>
</dbReference>
<reference evidence="2" key="2">
    <citation type="journal article" date="2021" name="PeerJ">
        <title>Extensive microbial diversity within the chicken gut microbiome revealed by metagenomics and culture.</title>
        <authorList>
            <person name="Gilroy R."/>
            <person name="Ravi A."/>
            <person name="Getino M."/>
            <person name="Pursley I."/>
            <person name="Horton D.L."/>
            <person name="Alikhan N.F."/>
            <person name="Baker D."/>
            <person name="Gharbi K."/>
            <person name="Hall N."/>
            <person name="Watson M."/>
            <person name="Adriaenssens E.M."/>
            <person name="Foster-Nyarko E."/>
            <person name="Jarju S."/>
            <person name="Secka A."/>
            <person name="Antonio M."/>
            <person name="Oren A."/>
            <person name="Chaudhuri R.R."/>
            <person name="La Ragione R."/>
            <person name="Hildebrand F."/>
            <person name="Pallen M.J."/>
        </authorList>
    </citation>
    <scope>NUCLEOTIDE SEQUENCE</scope>
    <source>
        <strain evidence="2">ChiSjej1B19-7085</strain>
    </source>
</reference>
<dbReference type="PROSITE" id="PS51186">
    <property type="entry name" value="GNAT"/>
    <property type="match status" value="1"/>
</dbReference>
<dbReference type="CDD" id="cd04301">
    <property type="entry name" value="NAT_SF"/>
    <property type="match status" value="1"/>
</dbReference>
<protein>
    <submittedName>
        <fullName evidence="2">GNAT family N-acetyltransferase</fullName>
    </submittedName>
</protein>
<dbReference type="Gene3D" id="3.40.630.30">
    <property type="match status" value="1"/>
</dbReference>
<evidence type="ECO:0000259" key="1">
    <source>
        <dbReference type="PROSITE" id="PS51186"/>
    </source>
</evidence>
<name>A0A9D1DPJ5_9FIRM</name>
<dbReference type="InterPro" id="IPR016181">
    <property type="entry name" value="Acyl_CoA_acyltransferase"/>
</dbReference>
<sequence>MQDSKDVEGMMLKIFSVEPWNDDWSDREQLRQYVQELMGNRNSLSFGLYEDGGLIGISLGRIKHWCEGTEYWIDEFGILPAKQGAGMGSTFLAGIERCLTERRIFEIILLTDRDVPAYWFYRKNGFGEIAGMCFLRKKLRIGERKRFLTIRSAAV</sequence>
<evidence type="ECO:0000313" key="3">
    <source>
        <dbReference type="Proteomes" id="UP000886785"/>
    </source>
</evidence>
<dbReference type="GO" id="GO:0016747">
    <property type="term" value="F:acyltransferase activity, transferring groups other than amino-acyl groups"/>
    <property type="evidence" value="ECO:0007669"/>
    <property type="project" value="InterPro"/>
</dbReference>
<accession>A0A9D1DPJ5</accession>
<comment type="caution">
    <text evidence="2">The sequence shown here is derived from an EMBL/GenBank/DDBJ whole genome shotgun (WGS) entry which is preliminary data.</text>
</comment>
<dbReference type="AlphaFoldDB" id="A0A9D1DPJ5"/>
<gene>
    <name evidence="2" type="ORF">IAA54_03310</name>
</gene>
<feature type="domain" description="N-acetyltransferase" evidence="1">
    <location>
        <begin position="1"/>
        <end position="140"/>
    </location>
</feature>
<proteinExistence type="predicted"/>
<dbReference type="InterPro" id="IPR000182">
    <property type="entry name" value="GNAT_dom"/>
</dbReference>
<dbReference type="EMBL" id="DVHF01000038">
    <property type="protein sequence ID" value="HIR56673.1"/>
    <property type="molecule type" value="Genomic_DNA"/>
</dbReference>
<organism evidence="2 3">
    <name type="scientific">Candidatus Gallacutalibacter pullicola</name>
    <dbReference type="NCBI Taxonomy" id="2840830"/>
    <lineage>
        <taxon>Bacteria</taxon>
        <taxon>Bacillati</taxon>
        <taxon>Bacillota</taxon>
        <taxon>Clostridia</taxon>
        <taxon>Eubacteriales</taxon>
        <taxon>Candidatus Gallacutalibacter</taxon>
    </lineage>
</organism>
<dbReference type="SUPFAM" id="SSF55729">
    <property type="entry name" value="Acyl-CoA N-acyltransferases (Nat)"/>
    <property type="match status" value="1"/>
</dbReference>
<evidence type="ECO:0000313" key="2">
    <source>
        <dbReference type="EMBL" id="HIR56673.1"/>
    </source>
</evidence>
<dbReference type="Pfam" id="PF00583">
    <property type="entry name" value="Acetyltransf_1"/>
    <property type="match status" value="1"/>
</dbReference>
<reference evidence="2" key="1">
    <citation type="submission" date="2020-10" db="EMBL/GenBank/DDBJ databases">
        <authorList>
            <person name="Gilroy R."/>
        </authorList>
    </citation>
    <scope>NUCLEOTIDE SEQUENCE</scope>
    <source>
        <strain evidence="2">ChiSjej1B19-7085</strain>
    </source>
</reference>